<accession>A0AAN9VHK9</accession>
<dbReference type="EMBL" id="JAZDUA010000526">
    <property type="protein sequence ID" value="KAK7791538.1"/>
    <property type="molecule type" value="Genomic_DNA"/>
</dbReference>
<evidence type="ECO:0000313" key="1">
    <source>
        <dbReference type="EMBL" id="KAK7791538.1"/>
    </source>
</evidence>
<dbReference type="AlphaFoldDB" id="A0AAN9VHK9"/>
<reference evidence="1 2" key="1">
    <citation type="submission" date="2024-03" db="EMBL/GenBank/DDBJ databases">
        <title>The genome assembly and annotation of the cricket Gryllus longicercus Weissman &amp; Gray.</title>
        <authorList>
            <person name="Szrajer S."/>
            <person name="Gray D."/>
            <person name="Ylla G."/>
        </authorList>
    </citation>
    <scope>NUCLEOTIDE SEQUENCE [LARGE SCALE GENOMIC DNA]</scope>
    <source>
        <strain evidence="1">DAG 2021-001</strain>
        <tissue evidence="1">Whole body minus gut</tissue>
    </source>
</reference>
<sequence>MAFYYRERVAFGFVQLNSSYTEEIQKKYKVPRDIESLLLFNENINRPVASFKHVRYSY</sequence>
<evidence type="ECO:0000313" key="2">
    <source>
        <dbReference type="Proteomes" id="UP001378592"/>
    </source>
</evidence>
<dbReference type="Proteomes" id="UP001378592">
    <property type="component" value="Unassembled WGS sequence"/>
</dbReference>
<protein>
    <submittedName>
        <fullName evidence="1">Uncharacterized protein</fullName>
    </submittedName>
</protein>
<comment type="caution">
    <text evidence="1">The sequence shown here is derived from an EMBL/GenBank/DDBJ whole genome shotgun (WGS) entry which is preliminary data.</text>
</comment>
<gene>
    <name evidence="1" type="ORF">R5R35_008339</name>
</gene>
<proteinExistence type="predicted"/>
<keyword evidence="2" id="KW-1185">Reference proteome</keyword>
<name>A0AAN9VHK9_9ORTH</name>
<organism evidence="1 2">
    <name type="scientific">Gryllus longicercus</name>
    <dbReference type="NCBI Taxonomy" id="2509291"/>
    <lineage>
        <taxon>Eukaryota</taxon>
        <taxon>Metazoa</taxon>
        <taxon>Ecdysozoa</taxon>
        <taxon>Arthropoda</taxon>
        <taxon>Hexapoda</taxon>
        <taxon>Insecta</taxon>
        <taxon>Pterygota</taxon>
        <taxon>Neoptera</taxon>
        <taxon>Polyneoptera</taxon>
        <taxon>Orthoptera</taxon>
        <taxon>Ensifera</taxon>
        <taxon>Gryllidea</taxon>
        <taxon>Grylloidea</taxon>
        <taxon>Gryllidae</taxon>
        <taxon>Gryllinae</taxon>
        <taxon>Gryllus</taxon>
    </lineage>
</organism>